<dbReference type="EMBL" id="CP046566">
    <property type="protein sequence ID" value="QGW26773.1"/>
    <property type="molecule type" value="Genomic_DNA"/>
</dbReference>
<dbReference type="KEGG" id="fls:GLV81_00420"/>
<dbReference type="PANTHER" id="PTHR10272">
    <property type="entry name" value="PLATELET-ACTIVATING FACTOR ACETYLHYDROLASE"/>
    <property type="match status" value="1"/>
</dbReference>
<reference evidence="5 6" key="1">
    <citation type="submission" date="2019-11" db="EMBL/GenBank/DDBJ databases">
        <authorList>
            <person name="Im W.T."/>
        </authorList>
    </citation>
    <scope>NUCLEOTIDE SEQUENCE [LARGE SCALE GENOMIC DNA]</scope>
    <source>
        <strain evidence="5 6">SB-02</strain>
    </source>
</reference>
<evidence type="ECO:0000313" key="6">
    <source>
        <dbReference type="Proteomes" id="UP000426027"/>
    </source>
</evidence>
<dbReference type="Proteomes" id="UP000426027">
    <property type="component" value="Chromosome"/>
</dbReference>
<dbReference type="GO" id="GO:0003847">
    <property type="term" value="F:1-alkyl-2-acetylglycerophosphocholine esterase activity"/>
    <property type="evidence" value="ECO:0007669"/>
    <property type="project" value="TreeGrafter"/>
</dbReference>
<evidence type="ECO:0000256" key="2">
    <source>
        <dbReference type="ARBA" id="ARBA00022963"/>
    </source>
</evidence>
<evidence type="ECO:0000313" key="5">
    <source>
        <dbReference type="EMBL" id="QGW26773.1"/>
    </source>
</evidence>
<evidence type="ECO:0000256" key="3">
    <source>
        <dbReference type="ARBA" id="ARBA00023098"/>
    </source>
</evidence>
<dbReference type="PANTHER" id="PTHR10272:SF0">
    <property type="entry name" value="PLATELET-ACTIVATING FACTOR ACETYLHYDROLASE"/>
    <property type="match status" value="1"/>
</dbReference>
<keyword evidence="2" id="KW-0442">Lipid degradation</keyword>
<keyword evidence="1 5" id="KW-0378">Hydrolase</keyword>
<dbReference type="AlphaFoldDB" id="A0A6I6G5V7"/>
<accession>A0A6I6G5V7</accession>
<keyword evidence="6" id="KW-1185">Reference proteome</keyword>
<dbReference type="InterPro" id="IPR029058">
    <property type="entry name" value="AB_hydrolase_fold"/>
</dbReference>
<gene>
    <name evidence="5" type="ORF">GLV81_00420</name>
</gene>
<feature type="chain" id="PRO_5026158282" evidence="4">
    <location>
        <begin position="20"/>
        <end position="323"/>
    </location>
</feature>
<dbReference type="GO" id="GO:0016042">
    <property type="term" value="P:lipid catabolic process"/>
    <property type="evidence" value="ECO:0007669"/>
    <property type="project" value="UniProtKB-KW"/>
</dbReference>
<dbReference type="SUPFAM" id="SSF53474">
    <property type="entry name" value="alpha/beta-Hydrolases"/>
    <property type="match status" value="1"/>
</dbReference>
<evidence type="ECO:0000256" key="4">
    <source>
        <dbReference type="SAM" id="SignalP"/>
    </source>
</evidence>
<protein>
    <submittedName>
        <fullName evidence="5">Dienelactone hydrolase</fullName>
    </submittedName>
</protein>
<evidence type="ECO:0000256" key="1">
    <source>
        <dbReference type="ARBA" id="ARBA00022801"/>
    </source>
</evidence>
<proteinExistence type="predicted"/>
<dbReference type="Pfam" id="PF03403">
    <property type="entry name" value="PAF-AH_p_II"/>
    <property type="match status" value="1"/>
</dbReference>
<sequence>MKTLLTTLCCALLSLQALAQSFVTDTFTLTDNSRQRSIPVKLYRPATLSGLYPVVIFSHGLGGSREAAGYLGEALATHGYVCFFIQHHGSDETVWKGKPLAQAGAALKNSLKNPANFTNRAADIPFVVQALQQLQQQDATLKGHLDLNNIGMAGHSYGARSTMIAAGELLGGRIDQYAVPQIKAGLVLSPNTPEKVNGNLKDYYANIRIPLFHMTGTKDDYPLDRTGNFDPAQRKEPYQNISTSPQYLLVLNGATHATFGGGSRPRFGAANPRHLSAISTGAIAFFDAYLKNDNQQLQWLQQQYSSSLQKGDEFAYKAATAAQ</sequence>
<dbReference type="RefSeq" id="WP_157475902.1">
    <property type="nucleotide sequence ID" value="NZ_CP046566.1"/>
</dbReference>
<feature type="signal peptide" evidence="4">
    <location>
        <begin position="1"/>
        <end position="19"/>
    </location>
</feature>
<keyword evidence="3" id="KW-0443">Lipid metabolism</keyword>
<keyword evidence="4" id="KW-0732">Signal</keyword>
<name>A0A6I6G5V7_9BACT</name>
<organism evidence="5 6">
    <name type="scientific">Phnomibacter ginsenosidimutans</name>
    <dbReference type="NCBI Taxonomy" id="2676868"/>
    <lineage>
        <taxon>Bacteria</taxon>
        <taxon>Pseudomonadati</taxon>
        <taxon>Bacteroidota</taxon>
        <taxon>Chitinophagia</taxon>
        <taxon>Chitinophagales</taxon>
        <taxon>Chitinophagaceae</taxon>
        <taxon>Phnomibacter</taxon>
    </lineage>
</organism>
<dbReference type="Gene3D" id="3.40.50.1820">
    <property type="entry name" value="alpha/beta hydrolase"/>
    <property type="match status" value="1"/>
</dbReference>